<comment type="caution">
    <text evidence="2">The sequence shown here is derived from an EMBL/GenBank/DDBJ whole genome shotgun (WGS) entry which is preliminary data.</text>
</comment>
<feature type="binding site" evidence="1">
    <location>
        <position position="110"/>
    </location>
    <ligand>
        <name>Mn(2+)</name>
        <dbReference type="ChEBI" id="CHEBI:29035"/>
        <label>2</label>
    </ligand>
</feature>
<organism evidence="2 3">
    <name type="scientific">Nocardia transvalensis</name>
    <dbReference type="NCBI Taxonomy" id="37333"/>
    <lineage>
        <taxon>Bacteria</taxon>
        <taxon>Bacillati</taxon>
        <taxon>Actinomycetota</taxon>
        <taxon>Actinomycetes</taxon>
        <taxon>Mycobacteriales</taxon>
        <taxon>Nocardiaceae</taxon>
        <taxon>Nocardia</taxon>
    </lineage>
</organism>
<dbReference type="GO" id="GO:0046872">
    <property type="term" value="F:metal ion binding"/>
    <property type="evidence" value="ECO:0007669"/>
    <property type="project" value="UniProtKB-KW"/>
</dbReference>
<keyword evidence="1" id="KW-0479">Metal-binding</keyword>
<feature type="binding site" evidence="1">
    <location>
        <position position="145"/>
    </location>
    <ligand>
        <name>Mn(2+)</name>
        <dbReference type="ChEBI" id="CHEBI:29035"/>
        <label>2</label>
    </ligand>
</feature>
<dbReference type="Gene3D" id="3.30.70.360">
    <property type="match status" value="1"/>
</dbReference>
<dbReference type="InterPro" id="IPR036264">
    <property type="entry name" value="Bact_exopeptidase_dim_dom"/>
</dbReference>
<feature type="binding site" evidence="1">
    <location>
        <position position="169"/>
    </location>
    <ligand>
        <name>Mn(2+)</name>
        <dbReference type="ChEBI" id="CHEBI:29035"/>
        <label>2</label>
    </ligand>
</feature>
<dbReference type="InterPro" id="IPR002933">
    <property type="entry name" value="Peptidase_M20"/>
</dbReference>
<dbReference type="EC" id="3.5.1.-" evidence="2"/>
<keyword evidence="3" id="KW-1185">Reference proteome</keyword>
<dbReference type="NCBIfam" id="TIGR01891">
    <property type="entry name" value="amidohydrolases"/>
    <property type="match status" value="1"/>
</dbReference>
<sequence>MTRNDKRESQGFVDEWVTAHVGDLIQWRRSIHARPELSHQEFATTEFVASTLADAGLQPKVMTTGAGLVCDFGPDNGIRIALRADLDALPIQEFTGAEYSSKVDGVAHACGHDAHTVMLLGAALALHGAPSLPAGVRLIFQPAEETVHGALDVIATGAMSGVTRLFALHCDPRLPVGRVGLCAGPLTSAADYIDLRVDAPDETIGHPYQPADPIYSLGTAIVGLPGMLSRRVDPRSGTTMAWGAIEAGNARGSASGGGKVTGTLRTGDHATWLLLEPLVREIIQSLLAPTGVRYQLDYRRAVPPVVNDAESVRIFAEALRVLGPDMQVDTEQSGGGEDFAWYLEEVPGAMGRLGVWSGSGPQFDLHQPTFDIDERALAVGTRVLANLVLASA</sequence>
<dbReference type="Pfam" id="PF01546">
    <property type="entry name" value="Peptidase_M20"/>
    <property type="match status" value="1"/>
</dbReference>
<dbReference type="RefSeq" id="WP_051160994.1">
    <property type="nucleotide sequence ID" value="NZ_JACHIT010000001.1"/>
</dbReference>
<evidence type="ECO:0000256" key="1">
    <source>
        <dbReference type="PIRSR" id="PIRSR005962-1"/>
    </source>
</evidence>
<accession>A0A7W9UH56</accession>
<dbReference type="PIRSF" id="PIRSF005962">
    <property type="entry name" value="Pept_M20D_amidohydro"/>
    <property type="match status" value="1"/>
</dbReference>
<protein>
    <submittedName>
        <fullName evidence="2">Amidohydrolase</fullName>
        <ecNumber evidence="2">3.5.1.-</ecNumber>
    </submittedName>
</protein>
<reference evidence="2 3" key="1">
    <citation type="submission" date="2020-08" db="EMBL/GenBank/DDBJ databases">
        <title>Sequencing the genomes of 1000 actinobacteria strains.</title>
        <authorList>
            <person name="Klenk H.-P."/>
        </authorList>
    </citation>
    <scope>NUCLEOTIDE SEQUENCE [LARGE SCALE GENOMIC DNA]</scope>
    <source>
        <strain evidence="2 3">DSM 43582</strain>
    </source>
</reference>
<dbReference type="AlphaFoldDB" id="A0A7W9UH56"/>
<dbReference type="PANTHER" id="PTHR11014:SF63">
    <property type="entry name" value="METALLOPEPTIDASE, PUTATIVE (AFU_ORTHOLOGUE AFUA_6G09600)-RELATED"/>
    <property type="match status" value="1"/>
</dbReference>
<dbReference type="SUPFAM" id="SSF53187">
    <property type="entry name" value="Zn-dependent exopeptidases"/>
    <property type="match status" value="1"/>
</dbReference>
<gene>
    <name evidence="2" type="ORF">BJY24_001860</name>
</gene>
<dbReference type="GO" id="GO:0016787">
    <property type="term" value="F:hydrolase activity"/>
    <property type="evidence" value="ECO:0007669"/>
    <property type="project" value="UniProtKB-KW"/>
</dbReference>
<name>A0A7W9UH56_9NOCA</name>
<comment type="cofactor">
    <cofactor evidence="1">
        <name>Mn(2+)</name>
        <dbReference type="ChEBI" id="CHEBI:29035"/>
    </cofactor>
    <text evidence="1">The Mn(2+) ion enhances activity.</text>
</comment>
<dbReference type="SUPFAM" id="SSF55031">
    <property type="entry name" value="Bacterial exopeptidase dimerisation domain"/>
    <property type="match status" value="1"/>
</dbReference>
<dbReference type="EMBL" id="JACHIT010000001">
    <property type="protein sequence ID" value="MBB5912993.1"/>
    <property type="molecule type" value="Genomic_DNA"/>
</dbReference>
<feature type="binding site" evidence="1">
    <location>
        <position position="366"/>
    </location>
    <ligand>
        <name>Mn(2+)</name>
        <dbReference type="ChEBI" id="CHEBI:29035"/>
        <label>2</label>
    </ligand>
</feature>
<feature type="binding site" evidence="1">
    <location>
        <position position="112"/>
    </location>
    <ligand>
        <name>Mn(2+)</name>
        <dbReference type="ChEBI" id="CHEBI:29035"/>
        <label>2</label>
    </ligand>
</feature>
<evidence type="ECO:0000313" key="2">
    <source>
        <dbReference type="EMBL" id="MBB5912993.1"/>
    </source>
</evidence>
<dbReference type="InterPro" id="IPR017439">
    <property type="entry name" value="Amidohydrolase"/>
</dbReference>
<keyword evidence="2" id="KW-0378">Hydrolase</keyword>
<proteinExistence type="predicted"/>
<keyword evidence="1" id="KW-0464">Manganese</keyword>
<dbReference type="Gene3D" id="3.40.630.10">
    <property type="entry name" value="Zn peptidases"/>
    <property type="match status" value="1"/>
</dbReference>
<evidence type="ECO:0000313" key="3">
    <source>
        <dbReference type="Proteomes" id="UP000540412"/>
    </source>
</evidence>
<dbReference type="Proteomes" id="UP000540412">
    <property type="component" value="Unassembled WGS sequence"/>
</dbReference>
<dbReference type="PANTHER" id="PTHR11014">
    <property type="entry name" value="PEPTIDASE M20 FAMILY MEMBER"/>
    <property type="match status" value="1"/>
</dbReference>